<organism evidence="2 3">
    <name type="scientific">Propioniciclava coleopterorum</name>
    <dbReference type="NCBI Taxonomy" id="2714937"/>
    <lineage>
        <taxon>Bacteria</taxon>
        <taxon>Bacillati</taxon>
        <taxon>Actinomycetota</taxon>
        <taxon>Actinomycetes</taxon>
        <taxon>Propionibacteriales</taxon>
        <taxon>Propionibacteriaceae</taxon>
        <taxon>Propioniciclava</taxon>
    </lineage>
</organism>
<protein>
    <submittedName>
        <fullName evidence="2">RidA family protein</fullName>
    </submittedName>
</protein>
<keyword evidence="3" id="KW-1185">Reference proteome</keyword>
<dbReference type="InterPro" id="IPR035959">
    <property type="entry name" value="RutC-like_sf"/>
</dbReference>
<dbReference type="PANTHER" id="PTHR11803:SF58">
    <property type="entry name" value="PROTEIN HMF1-RELATED"/>
    <property type="match status" value="1"/>
</dbReference>
<evidence type="ECO:0000313" key="3">
    <source>
        <dbReference type="Proteomes" id="UP000501058"/>
    </source>
</evidence>
<dbReference type="GO" id="GO:0019239">
    <property type="term" value="F:deaminase activity"/>
    <property type="evidence" value="ECO:0007669"/>
    <property type="project" value="TreeGrafter"/>
</dbReference>
<proteinExistence type="inferred from homology"/>
<dbReference type="KEGG" id="prv:G7070_17245"/>
<dbReference type="PANTHER" id="PTHR11803">
    <property type="entry name" value="2-IMINOBUTANOATE/2-IMINOPROPANOATE DEAMINASE RIDA"/>
    <property type="match status" value="1"/>
</dbReference>
<dbReference type="RefSeq" id="WP_166234756.1">
    <property type="nucleotide sequence ID" value="NZ_CP049865.1"/>
</dbReference>
<evidence type="ECO:0000313" key="2">
    <source>
        <dbReference type="EMBL" id="QIK73688.1"/>
    </source>
</evidence>
<dbReference type="SUPFAM" id="SSF55298">
    <property type="entry name" value="YjgF-like"/>
    <property type="match status" value="1"/>
</dbReference>
<dbReference type="EMBL" id="CP049865">
    <property type="protein sequence ID" value="QIK73688.1"/>
    <property type="molecule type" value="Genomic_DNA"/>
</dbReference>
<dbReference type="CDD" id="cd00448">
    <property type="entry name" value="YjgF_YER057c_UK114_family"/>
    <property type="match status" value="1"/>
</dbReference>
<dbReference type="GO" id="GO:0005829">
    <property type="term" value="C:cytosol"/>
    <property type="evidence" value="ECO:0007669"/>
    <property type="project" value="TreeGrafter"/>
</dbReference>
<name>A0A6G7YAM4_9ACTN</name>
<comment type="similarity">
    <text evidence="1">Belongs to the RutC family.</text>
</comment>
<dbReference type="AlphaFoldDB" id="A0A6G7YAM4"/>
<evidence type="ECO:0000256" key="1">
    <source>
        <dbReference type="ARBA" id="ARBA00010552"/>
    </source>
</evidence>
<dbReference type="Pfam" id="PF01042">
    <property type="entry name" value="Ribonuc_L-PSP"/>
    <property type="match status" value="1"/>
</dbReference>
<dbReference type="Gene3D" id="3.30.1330.40">
    <property type="entry name" value="RutC-like"/>
    <property type="match status" value="1"/>
</dbReference>
<gene>
    <name evidence="2" type="ORF">G7070_17245</name>
</gene>
<dbReference type="InterPro" id="IPR006175">
    <property type="entry name" value="YjgF/YER057c/UK114"/>
</dbReference>
<dbReference type="Proteomes" id="UP000501058">
    <property type="component" value="Chromosome"/>
</dbReference>
<accession>A0A6G7YAM4</accession>
<sequence length="132" mass="14149">MDVQEIISDKLAAPLGIYSQGIKVTAPGSMVFLSGFTSRDAAGNVVGVGDIEAQTRNVLESMQHALAEAGATLADVVKMTLYIRDMNEFSKIHAVRAEFFTQPYPACAMLEVSRMVSPESLIEIDAIAVLAD</sequence>
<reference evidence="2 3" key="1">
    <citation type="submission" date="2020-03" db="EMBL/GenBank/DDBJ databases">
        <title>Propioniciclava sp. nov., isolated from Hydrophilus acuminatus.</title>
        <authorList>
            <person name="Hyun D.-W."/>
            <person name="Bae J.-W."/>
        </authorList>
    </citation>
    <scope>NUCLEOTIDE SEQUENCE [LARGE SCALE GENOMIC DNA]</scope>
    <source>
        <strain evidence="2 3">HDW11</strain>
    </source>
</reference>